<dbReference type="GO" id="GO:0003676">
    <property type="term" value="F:nucleic acid binding"/>
    <property type="evidence" value="ECO:0007669"/>
    <property type="project" value="InterPro"/>
</dbReference>
<organism evidence="4 5">
    <name type="scientific">Symbiodinium natans</name>
    <dbReference type="NCBI Taxonomy" id="878477"/>
    <lineage>
        <taxon>Eukaryota</taxon>
        <taxon>Sar</taxon>
        <taxon>Alveolata</taxon>
        <taxon>Dinophyceae</taxon>
        <taxon>Suessiales</taxon>
        <taxon>Symbiodiniaceae</taxon>
        <taxon>Symbiodinium</taxon>
    </lineage>
</organism>
<dbReference type="GO" id="GO:0006281">
    <property type="term" value="P:DNA repair"/>
    <property type="evidence" value="ECO:0007669"/>
    <property type="project" value="UniProtKB-KW"/>
</dbReference>
<dbReference type="GO" id="GO:0043139">
    <property type="term" value="F:5'-3' DNA helicase activity"/>
    <property type="evidence" value="ECO:0007669"/>
    <property type="project" value="UniProtKB-EC"/>
</dbReference>
<evidence type="ECO:0000256" key="2">
    <source>
        <dbReference type="RuleBase" id="RU363044"/>
    </source>
</evidence>
<evidence type="ECO:0000313" key="4">
    <source>
        <dbReference type="EMBL" id="CAE7454298.1"/>
    </source>
</evidence>
<dbReference type="Gene3D" id="4.10.60.10">
    <property type="entry name" value="Zinc finger, CCHC-type"/>
    <property type="match status" value="1"/>
</dbReference>
<comment type="similarity">
    <text evidence="2">Belongs to the helicase family.</text>
</comment>
<dbReference type="GO" id="GO:0005524">
    <property type="term" value="F:ATP binding"/>
    <property type="evidence" value="ECO:0007669"/>
    <property type="project" value="UniProtKB-KW"/>
</dbReference>
<dbReference type="SUPFAM" id="SSF52540">
    <property type="entry name" value="P-loop containing nucleoside triphosphate hydrolases"/>
    <property type="match status" value="2"/>
</dbReference>
<sequence length="592" mass="66687">MDLMSPVLFTASMGPDEELLLGMRGPKSMELVNLRHAIDAWQTAAAPLPVGWLRSELAHRLVTQPALDRWQRNAEKIAQRQNLFLTGEAGSGKSFLLQHLKDNLPEQSIALAAPTWKAASRIGGTSVHWFAGVNVGKLEHSAEEALAFIRSRPDQEQVLARLRRVQVLILDEVSMLSPTVLDHLEELCRLVRESKACFGGIRCIFAGDFMQIPPVRCKQLAFQARCWSALFPERHQMQTLRGVHRQREDEVFHGFLNRLRYGYINGEDIRLLLTASNREGGNEWLQIYAKNDDVDKVNASRLKKLDGDPKTFHAQDTFASEIDEVAPESRRDVKEALEEQLREALEEQCPSTLVLKIGAPVRLTHVRNERHLHRGMEGTVVDFDEDGWPVVELVAGHGTLTVQPCIGASIQAEVRGPRLATRKQVPLALAWATTLHKAQGMTLHYAATHVSEVLEANMGYVALSRVTVLAGLKLLDRLSDMTATNLRNWLDRKLCQACPTALNFHMAMLDEDAQHKIHQGRQSFRRLLENDSAWKAALQRAGFVEGKGLTYSKVYPDWALAEYGDKCYRCGKRGHWQSDCLEGATRQFRKQL</sequence>
<dbReference type="EC" id="5.6.2.3" evidence="2"/>
<keyword evidence="2" id="KW-0233">DNA recombination</keyword>
<evidence type="ECO:0000313" key="5">
    <source>
        <dbReference type="Proteomes" id="UP000604046"/>
    </source>
</evidence>
<dbReference type="GO" id="GO:0006310">
    <property type="term" value="P:DNA recombination"/>
    <property type="evidence" value="ECO:0007669"/>
    <property type="project" value="UniProtKB-KW"/>
</dbReference>
<accession>A0A812RVD5</accession>
<dbReference type="InterPro" id="IPR036875">
    <property type="entry name" value="Znf_CCHC_sf"/>
</dbReference>
<reference evidence="4" key="1">
    <citation type="submission" date="2021-02" db="EMBL/GenBank/DDBJ databases">
        <authorList>
            <person name="Dougan E. K."/>
            <person name="Rhodes N."/>
            <person name="Thang M."/>
            <person name="Chan C."/>
        </authorList>
    </citation>
    <scope>NUCLEOTIDE SEQUENCE</scope>
</reference>
<dbReference type="Pfam" id="PF00098">
    <property type="entry name" value="zf-CCHC"/>
    <property type="match status" value="1"/>
</dbReference>
<keyword evidence="2" id="KW-0347">Helicase</keyword>
<keyword evidence="2" id="KW-0378">Hydrolase</keyword>
<dbReference type="GO" id="GO:0016787">
    <property type="term" value="F:hydrolase activity"/>
    <property type="evidence" value="ECO:0007669"/>
    <property type="project" value="UniProtKB-KW"/>
</dbReference>
<evidence type="ECO:0000256" key="1">
    <source>
        <dbReference type="PROSITE-ProRule" id="PRU00047"/>
    </source>
</evidence>
<keyword evidence="1" id="KW-0862">Zinc</keyword>
<keyword evidence="1" id="KW-0479">Metal-binding</keyword>
<dbReference type="PROSITE" id="PS50158">
    <property type="entry name" value="ZF_CCHC"/>
    <property type="match status" value="1"/>
</dbReference>
<dbReference type="PANTHER" id="PTHR47642:SF5">
    <property type="entry name" value="ATP-DEPENDENT DNA HELICASE"/>
    <property type="match status" value="1"/>
</dbReference>
<dbReference type="OrthoDB" id="425788at2759"/>
<dbReference type="InterPro" id="IPR003593">
    <property type="entry name" value="AAA+_ATPase"/>
</dbReference>
<keyword evidence="2" id="KW-0227">DNA damage</keyword>
<dbReference type="Gene3D" id="3.40.50.300">
    <property type="entry name" value="P-loop containing nucleotide triphosphate hydrolases"/>
    <property type="match status" value="1"/>
</dbReference>
<dbReference type="EMBL" id="CAJNDS010002375">
    <property type="protein sequence ID" value="CAE7454298.1"/>
    <property type="molecule type" value="Genomic_DNA"/>
</dbReference>
<dbReference type="Pfam" id="PF05970">
    <property type="entry name" value="PIF1"/>
    <property type="match status" value="1"/>
</dbReference>
<evidence type="ECO:0000259" key="3">
    <source>
        <dbReference type="PROSITE" id="PS50158"/>
    </source>
</evidence>
<proteinExistence type="inferred from homology"/>
<dbReference type="InterPro" id="IPR001878">
    <property type="entry name" value="Znf_CCHC"/>
</dbReference>
<dbReference type="SUPFAM" id="SSF57756">
    <property type="entry name" value="Retrovirus zinc finger-like domains"/>
    <property type="match status" value="1"/>
</dbReference>
<dbReference type="Proteomes" id="UP000604046">
    <property type="component" value="Unassembled WGS sequence"/>
</dbReference>
<dbReference type="GO" id="GO:0000723">
    <property type="term" value="P:telomere maintenance"/>
    <property type="evidence" value="ECO:0007669"/>
    <property type="project" value="InterPro"/>
</dbReference>
<keyword evidence="2" id="KW-0067">ATP-binding</keyword>
<dbReference type="GO" id="GO:0008270">
    <property type="term" value="F:zinc ion binding"/>
    <property type="evidence" value="ECO:0007669"/>
    <property type="project" value="UniProtKB-KW"/>
</dbReference>
<dbReference type="InterPro" id="IPR051055">
    <property type="entry name" value="PIF1_helicase"/>
</dbReference>
<name>A0A812RVD5_9DINO</name>
<dbReference type="CDD" id="cd18809">
    <property type="entry name" value="SF1_C_RecD"/>
    <property type="match status" value="1"/>
</dbReference>
<keyword evidence="5" id="KW-1185">Reference proteome</keyword>
<dbReference type="InterPro" id="IPR027417">
    <property type="entry name" value="P-loop_NTPase"/>
</dbReference>
<dbReference type="InterPro" id="IPR010285">
    <property type="entry name" value="DNA_helicase_pif1-like_DEAD"/>
</dbReference>
<dbReference type="AlphaFoldDB" id="A0A812RVD5"/>
<dbReference type="SMART" id="SM00343">
    <property type="entry name" value="ZnF_C2HC"/>
    <property type="match status" value="1"/>
</dbReference>
<dbReference type="SMART" id="SM00382">
    <property type="entry name" value="AAA"/>
    <property type="match status" value="1"/>
</dbReference>
<feature type="domain" description="CCHC-type" evidence="3">
    <location>
        <begin position="566"/>
        <end position="580"/>
    </location>
</feature>
<comment type="catalytic activity">
    <reaction evidence="2">
        <text>ATP + H2O = ADP + phosphate + H(+)</text>
        <dbReference type="Rhea" id="RHEA:13065"/>
        <dbReference type="ChEBI" id="CHEBI:15377"/>
        <dbReference type="ChEBI" id="CHEBI:15378"/>
        <dbReference type="ChEBI" id="CHEBI:30616"/>
        <dbReference type="ChEBI" id="CHEBI:43474"/>
        <dbReference type="ChEBI" id="CHEBI:456216"/>
        <dbReference type="EC" id="5.6.2.3"/>
    </reaction>
</comment>
<comment type="cofactor">
    <cofactor evidence="2">
        <name>Mg(2+)</name>
        <dbReference type="ChEBI" id="CHEBI:18420"/>
    </cofactor>
</comment>
<protein>
    <recommendedName>
        <fullName evidence="2">ATP-dependent DNA helicase</fullName>
        <ecNumber evidence="2">5.6.2.3</ecNumber>
    </recommendedName>
</protein>
<keyword evidence="1" id="KW-0863">Zinc-finger</keyword>
<comment type="caution">
    <text evidence="4">The sequence shown here is derived from an EMBL/GenBank/DDBJ whole genome shotgun (WGS) entry which is preliminary data.</text>
</comment>
<dbReference type="PANTHER" id="PTHR47642">
    <property type="entry name" value="ATP-DEPENDENT DNA HELICASE"/>
    <property type="match status" value="1"/>
</dbReference>
<keyword evidence="2" id="KW-0234">DNA repair</keyword>
<gene>
    <name evidence="4" type="primary">Pif1</name>
    <name evidence="4" type="ORF">SNAT2548_LOCUS24952</name>
</gene>
<keyword evidence="2" id="KW-0547">Nucleotide-binding</keyword>